<reference evidence="8" key="1">
    <citation type="submission" date="2023-07" db="EMBL/GenBank/DDBJ databases">
        <title>A chromosome-level genome assembly of Lolium multiflorum.</title>
        <authorList>
            <person name="Chen Y."/>
            <person name="Copetti D."/>
            <person name="Kolliker R."/>
            <person name="Studer B."/>
        </authorList>
    </citation>
    <scope>NUCLEOTIDE SEQUENCE</scope>
    <source>
        <strain evidence="8">02402/16</strain>
        <tissue evidence="8">Leaf</tissue>
    </source>
</reference>
<evidence type="ECO:0000256" key="1">
    <source>
        <dbReference type="ARBA" id="ARBA00004123"/>
    </source>
</evidence>
<dbReference type="SUPFAM" id="SSF118290">
    <property type="entry name" value="WRKY DNA-binding domain"/>
    <property type="match status" value="1"/>
</dbReference>
<sequence length="266" mass="29818">MASPRPKGESFDFEEAMGSASASYSSAGGVFGLSPPESSPRDSRKRRKDRPSWVKHTFTPHFDGHLWRKYGQKNIKDSAFPRLYYRCSYREDKQCLASKLVQQENNDDPPLFRVTYTYEHTCNAAPVPTPDVVAELPAPTADSLFLRFDSTGASNGDRHRMEQQRQYQQPMAPGWPSLMLSFDSNSQPHTHHAAFPSELPPVASTSTPFSADGLLQAPPLPSPAMTTDRGGDRFSTWDSLKYGLNDHVHFGDNRYLPDNNGNDDNY</sequence>
<dbReference type="Proteomes" id="UP001231189">
    <property type="component" value="Unassembled WGS sequence"/>
</dbReference>
<keyword evidence="9" id="KW-1185">Reference proteome</keyword>
<dbReference type="InterPro" id="IPR036576">
    <property type="entry name" value="WRKY_dom_sf"/>
</dbReference>
<keyword evidence="5" id="KW-0539">Nucleus</keyword>
<dbReference type="AlphaFoldDB" id="A0AAD8T066"/>
<dbReference type="PROSITE" id="PS50811">
    <property type="entry name" value="WRKY"/>
    <property type="match status" value="1"/>
</dbReference>
<keyword evidence="4" id="KW-0804">Transcription</keyword>
<evidence type="ECO:0000313" key="9">
    <source>
        <dbReference type="Proteomes" id="UP001231189"/>
    </source>
</evidence>
<keyword evidence="3" id="KW-0238">DNA-binding</keyword>
<evidence type="ECO:0000313" key="8">
    <source>
        <dbReference type="EMBL" id="KAK1667527.1"/>
    </source>
</evidence>
<comment type="subcellular location">
    <subcellularLocation>
        <location evidence="1">Nucleus</location>
    </subcellularLocation>
</comment>
<organism evidence="8 9">
    <name type="scientific">Lolium multiflorum</name>
    <name type="common">Italian ryegrass</name>
    <name type="synonym">Lolium perenne subsp. multiflorum</name>
    <dbReference type="NCBI Taxonomy" id="4521"/>
    <lineage>
        <taxon>Eukaryota</taxon>
        <taxon>Viridiplantae</taxon>
        <taxon>Streptophyta</taxon>
        <taxon>Embryophyta</taxon>
        <taxon>Tracheophyta</taxon>
        <taxon>Spermatophyta</taxon>
        <taxon>Magnoliopsida</taxon>
        <taxon>Liliopsida</taxon>
        <taxon>Poales</taxon>
        <taxon>Poaceae</taxon>
        <taxon>BOP clade</taxon>
        <taxon>Pooideae</taxon>
        <taxon>Poodae</taxon>
        <taxon>Poeae</taxon>
        <taxon>Poeae Chloroplast Group 2 (Poeae type)</taxon>
        <taxon>Loliodinae</taxon>
        <taxon>Loliinae</taxon>
        <taxon>Lolium</taxon>
    </lineage>
</organism>
<dbReference type="SMART" id="SM00774">
    <property type="entry name" value="WRKY"/>
    <property type="match status" value="1"/>
</dbReference>
<dbReference type="Gene3D" id="2.20.25.80">
    <property type="entry name" value="WRKY domain"/>
    <property type="match status" value="1"/>
</dbReference>
<feature type="domain" description="WRKY" evidence="7">
    <location>
        <begin position="63"/>
        <end position="125"/>
    </location>
</feature>
<dbReference type="GO" id="GO:0043565">
    <property type="term" value="F:sequence-specific DNA binding"/>
    <property type="evidence" value="ECO:0007669"/>
    <property type="project" value="InterPro"/>
</dbReference>
<feature type="region of interest" description="Disordered" evidence="6">
    <location>
        <begin position="186"/>
        <end position="231"/>
    </location>
</feature>
<comment type="caution">
    <text evidence="8">The sequence shown here is derived from an EMBL/GenBank/DDBJ whole genome shotgun (WGS) entry which is preliminary data.</text>
</comment>
<evidence type="ECO:0000256" key="5">
    <source>
        <dbReference type="ARBA" id="ARBA00023242"/>
    </source>
</evidence>
<dbReference type="Pfam" id="PF03106">
    <property type="entry name" value="WRKY"/>
    <property type="match status" value="1"/>
</dbReference>
<name>A0AAD8T066_LOLMU</name>
<evidence type="ECO:0000256" key="3">
    <source>
        <dbReference type="ARBA" id="ARBA00023125"/>
    </source>
</evidence>
<dbReference type="InterPro" id="IPR044810">
    <property type="entry name" value="WRKY_plant"/>
</dbReference>
<evidence type="ECO:0000256" key="4">
    <source>
        <dbReference type="ARBA" id="ARBA00023163"/>
    </source>
</evidence>
<dbReference type="GO" id="GO:0003700">
    <property type="term" value="F:DNA-binding transcription factor activity"/>
    <property type="evidence" value="ECO:0007669"/>
    <property type="project" value="InterPro"/>
</dbReference>
<evidence type="ECO:0000259" key="7">
    <source>
        <dbReference type="PROSITE" id="PS50811"/>
    </source>
</evidence>
<dbReference type="PANTHER" id="PTHR31282">
    <property type="entry name" value="WRKY TRANSCRIPTION FACTOR 21-RELATED"/>
    <property type="match status" value="1"/>
</dbReference>
<dbReference type="GO" id="GO:0005634">
    <property type="term" value="C:nucleus"/>
    <property type="evidence" value="ECO:0007669"/>
    <property type="project" value="UniProtKB-SubCell"/>
</dbReference>
<proteinExistence type="predicted"/>
<evidence type="ECO:0000256" key="2">
    <source>
        <dbReference type="ARBA" id="ARBA00023015"/>
    </source>
</evidence>
<feature type="region of interest" description="Disordered" evidence="6">
    <location>
        <begin position="23"/>
        <end position="52"/>
    </location>
</feature>
<accession>A0AAD8T066</accession>
<evidence type="ECO:0000256" key="6">
    <source>
        <dbReference type="SAM" id="MobiDB-lite"/>
    </source>
</evidence>
<keyword evidence="2" id="KW-0805">Transcription regulation</keyword>
<dbReference type="EMBL" id="JAUUTY010000003">
    <property type="protein sequence ID" value="KAK1667527.1"/>
    <property type="molecule type" value="Genomic_DNA"/>
</dbReference>
<dbReference type="InterPro" id="IPR003657">
    <property type="entry name" value="WRKY_dom"/>
</dbReference>
<protein>
    <recommendedName>
        <fullName evidence="7">WRKY domain-containing protein</fullName>
    </recommendedName>
</protein>
<gene>
    <name evidence="8" type="ORF">QYE76_055686</name>
</gene>